<dbReference type="NCBIfam" id="TIGR03984">
    <property type="entry name" value="CRISPR-associated protein Csx19"/>
    <property type="match status" value="1"/>
</dbReference>
<evidence type="ECO:0000313" key="2">
    <source>
        <dbReference type="Proteomes" id="UP001163550"/>
    </source>
</evidence>
<organism evidence="1 2">
    <name type="scientific">Acetobacterium wieringae</name>
    <dbReference type="NCBI Taxonomy" id="52694"/>
    <lineage>
        <taxon>Bacteria</taxon>
        <taxon>Bacillati</taxon>
        <taxon>Bacillota</taxon>
        <taxon>Clostridia</taxon>
        <taxon>Eubacteriales</taxon>
        <taxon>Eubacteriaceae</taxon>
        <taxon>Acetobacterium</taxon>
    </lineage>
</organism>
<proteinExistence type="predicted"/>
<dbReference type="RefSeq" id="WP_263992515.1">
    <property type="nucleotide sequence ID" value="NZ_CP087994.1"/>
</dbReference>
<accession>A0ABY6HAU7</accession>
<dbReference type="EMBL" id="CP087994">
    <property type="protein sequence ID" value="UYO61634.1"/>
    <property type="molecule type" value="Genomic_DNA"/>
</dbReference>
<reference evidence="1" key="1">
    <citation type="submission" date="2021-11" db="EMBL/GenBank/DDBJ databases">
        <title>Isoprene-degrading acetogen.</title>
        <authorList>
            <person name="Yang Y."/>
            <person name="Jin H."/>
            <person name="Yan J."/>
        </authorList>
    </citation>
    <scope>NUCLEOTIDE SEQUENCE</scope>
    <source>
        <strain evidence="1">Berkeley</strain>
    </source>
</reference>
<keyword evidence="2" id="KW-1185">Reference proteome</keyword>
<dbReference type="InterPro" id="IPR023815">
    <property type="entry name" value="CRISPR-assoc_Csx19"/>
</dbReference>
<name>A0ABY6HAU7_9FIRM</name>
<sequence>MEFNDVLTKIKEGFPQKAWVYLVSQHQVQIGIWDGDKMNLKDGYSPEYLLELRVFTNNREIRVVQAHEDFLLRDSEDFDVQKAIEDKYIMYGEKIDGEKQESYQDGYSALKEDRGGVLWFPGRIADNFKNLKLGIRNFYCYHPVPVLPNGNSYDAEMGEIGKGSLEFFDYAFTGFFYANDKEVELI</sequence>
<protein>
    <submittedName>
        <fullName evidence="1">CRISPR-associated protein Csx19</fullName>
    </submittedName>
</protein>
<evidence type="ECO:0000313" key="1">
    <source>
        <dbReference type="EMBL" id="UYO61634.1"/>
    </source>
</evidence>
<dbReference type="Proteomes" id="UP001163550">
    <property type="component" value="Chromosome"/>
</dbReference>
<gene>
    <name evidence="1" type="primary">csx19</name>
    <name evidence="1" type="ORF">LNN31_12675</name>
</gene>